<evidence type="ECO:0000313" key="5">
    <source>
        <dbReference type="Proteomes" id="UP001388673"/>
    </source>
</evidence>
<dbReference type="InterPro" id="IPR017853">
    <property type="entry name" value="GH"/>
</dbReference>
<dbReference type="InterPro" id="IPR024655">
    <property type="entry name" value="Asl1_glyco_hydro_catalytic"/>
</dbReference>
<proteinExistence type="predicted"/>
<dbReference type="Proteomes" id="UP001388673">
    <property type="component" value="Unassembled WGS sequence"/>
</dbReference>
<feature type="compositionally biased region" description="Low complexity" evidence="1">
    <location>
        <begin position="153"/>
        <end position="167"/>
    </location>
</feature>
<feature type="chain" id="PRO_5043541958" description="Asl1-like glycosyl hydrolase catalytic domain-containing protein" evidence="2">
    <location>
        <begin position="20"/>
        <end position="426"/>
    </location>
</feature>
<dbReference type="SUPFAM" id="SSF51445">
    <property type="entry name" value="(Trans)glycosidases"/>
    <property type="match status" value="1"/>
</dbReference>
<feature type="domain" description="Asl1-like glycosyl hydrolase catalytic" evidence="3">
    <location>
        <begin position="199"/>
        <end position="418"/>
    </location>
</feature>
<dbReference type="EMBL" id="JBCAWK010000003">
    <property type="protein sequence ID" value="KAK8864346.1"/>
    <property type="molecule type" value="Genomic_DNA"/>
</dbReference>
<gene>
    <name evidence="4" type="ORF">IAR55_001593</name>
</gene>
<comment type="caution">
    <text evidence="4">The sequence shown here is derived from an EMBL/GenBank/DDBJ whole genome shotgun (WGS) entry which is preliminary data.</text>
</comment>
<name>A0AAW0Z2L0_9TREE</name>
<feature type="region of interest" description="Disordered" evidence="1">
    <location>
        <begin position="123"/>
        <end position="193"/>
    </location>
</feature>
<dbReference type="GO" id="GO:0071966">
    <property type="term" value="P:fungal-type cell wall polysaccharide metabolic process"/>
    <property type="evidence" value="ECO:0007669"/>
    <property type="project" value="TreeGrafter"/>
</dbReference>
<dbReference type="KEGG" id="kne:92178852"/>
<organism evidence="4 5">
    <name type="scientific">Kwoniella newhampshirensis</name>
    <dbReference type="NCBI Taxonomy" id="1651941"/>
    <lineage>
        <taxon>Eukaryota</taxon>
        <taxon>Fungi</taxon>
        <taxon>Dikarya</taxon>
        <taxon>Basidiomycota</taxon>
        <taxon>Agaricomycotina</taxon>
        <taxon>Tremellomycetes</taxon>
        <taxon>Tremellales</taxon>
        <taxon>Cryptococcaceae</taxon>
        <taxon>Kwoniella</taxon>
    </lineage>
</organism>
<reference evidence="4 5" key="1">
    <citation type="journal article" date="2024" name="bioRxiv">
        <title>Comparative genomics of Cryptococcus and Kwoniella reveals pathogenesis evolution and contrasting karyotype dynamics via intercentromeric recombination or chromosome fusion.</title>
        <authorList>
            <person name="Coelho M.A."/>
            <person name="David-Palma M."/>
            <person name="Shea T."/>
            <person name="Bowers K."/>
            <person name="McGinley-Smith S."/>
            <person name="Mohammad A.W."/>
            <person name="Gnirke A."/>
            <person name="Yurkov A.M."/>
            <person name="Nowrousian M."/>
            <person name="Sun S."/>
            <person name="Cuomo C.A."/>
            <person name="Heitman J."/>
        </authorList>
    </citation>
    <scope>NUCLEOTIDE SEQUENCE [LARGE SCALE GENOMIC DNA]</scope>
    <source>
        <strain evidence="4 5">CBS 13917</strain>
    </source>
</reference>
<evidence type="ECO:0000256" key="1">
    <source>
        <dbReference type="SAM" id="MobiDB-lite"/>
    </source>
</evidence>
<protein>
    <recommendedName>
        <fullName evidence="3">Asl1-like glycosyl hydrolase catalytic domain-containing protein</fullName>
    </recommendedName>
</protein>
<dbReference type="PANTHER" id="PTHR34154">
    <property type="entry name" value="ALKALI-SENSITIVE LINKAGE PROTEIN 1"/>
    <property type="match status" value="1"/>
</dbReference>
<dbReference type="InterPro" id="IPR053183">
    <property type="entry name" value="ASL1"/>
</dbReference>
<dbReference type="GO" id="GO:0009277">
    <property type="term" value="C:fungal-type cell wall"/>
    <property type="evidence" value="ECO:0007669"/>
    <property type="project" value="TreeGrafter"/>
</dbReference>
<keyword evidence="5" id="KW-1185">Reference proteome</keyword>
<sequence>MVALPTLSLLLVLPTLALGSHNSPLEQRSPVRAHQHRARAGAFNHIHARSYPGSVEEKMAKRSLGKELARRKADPAKCRIRNSTWTAATFRLSGSTSTVISSSSSITSTSLSSSSVAVVTSSATSSSTEAAPTAAQTTTSSSADNNNQAWVQPTSSDTPAPAQSSAASPPPPPPSSGGGSMTPNGNKAGVSAGDSLPWIKDKIGWWYDWSPNPSGNAGNAVSVPMIWGGGTADGTDAVRLAAFQSMSWTPQYVMGFEEPDCPSGAGSAGMDVSTGIHLWNQYVAPKGDAGAKLLSPSMCKQAAESGWLQPFLDGVTRAPDGIAIHVNKIDRAGIEADINHYAQYGKPLWVTEFACVDDSNGFTPCTDQQQINDFIYLAVSIFESDSRVAAYAYSNGDGLGNVWPMVQNGQLTESGNTYIAALSQYH</sequence>
<dbReference type="AlphaFoldDB" id="A0AAW0Z2L0"/>
<evidence type="ECO:0000256" key="2">
    <source>
        <dbReference type="SAM" id="SignalP"/>
    </source>
</evidence>
<dbReference type="GeneID" id="92178852"/>
<evidence type="ECO:0000313" key="4">
    <source>
        <dbReference type="EMBL" id="KAK8864346.1"/>
    </source>
</evidence>
<evidence type="ECO:0000259" key="3">
    <source>
        <dbReference type="Pfam" id="PF11790"/>
    </source>
</evidence>
<dbReference type="Gene3D" id="3.20.20.80">
    <property type="entry name" value="Glycosidases"/>
    <property type="match status" value="1"/>
</dbReference>
<dbReference type="PANTHER" id="PTHR34154:SF14">
    <property type="entry name" value="ASL1-LIKE GLYCOSYL HYDROLASE CATALYTIC DOMAIN-CONTAINING PROTEIN"/>
    <property type="match status" value="1"/>
</dbReference>
<feature type="signal peptide" evidence="2">
    <location>
        <begin position="1"/>
        <end position="19"/>
    </location>
</feature>
<dbReference type="RefSeq" id="XP_066804642.1">
    <property type="nucleotide sequence ID" value="XM_066944719.1"/>
</dbReference>
<accession>A0AAW0Z2L0</accession>
<feature type="compositionally biased region" description="Low complexity" evidence="1">
    <location>
        <begin position="123"/>
        <end position="143"/>
    </location>
</feature>
<keyword evidence="2" id="KW-0732">Signal</keyword>
<dbReference type="Pfam" id="PF11790">
    <property type="entry name" value="Glyco_hydro_cc"/>
    <property type="match status" value="1"/>
</dbReference>